<accession>A0A918B069</accession>
<evidence type="ECO:0000256" key="1">
    <source>
        <dbReference type="SAM" id="MobiDB-lite"/>
    </source>
</evidence>
<evidence type="ECO:0000313" key="2">
    <source>
        <dbReference type="EMBL" id="GGQ09735.1"/>
    </source>
</evidence>
<dbReference type="Proteomes" id="UP000654123">
    <property type="component" value="Unassembled WGS sequence"/>
</dbReference>
<dbReference type="EMBL" id="BMSV01000005">
    <property type="protein sequence ID" value="GGQ09735.1"/>
    <property type="molecule type" value="Genomic_DNA"/>
</dbReference>
<feature type="region of interest" description="Disordered" evidence="1">
    <location>
        <begin position="49"/>
        <end position="94"/>
    </location>
</feature>
<gene>
    <name evidence="2" type="ORF">GCM10010249_30420</name>
</gene>
<keyword evidence="3" id="KW-1185">Reference proteome</keyword>
<proteinExistence type="predicted"/>
<comment type="caution">
    <text evidence="2">The sequence shown here is derived from an EMBL/GenBank/DDBJ whole genome shotgun (WGS) entry which is preliminary data.</text>
</comment>
<dbReference type="AlphaFoldDB" id="A0A918B069"/>
<evidence type="ECO:0000313" key="3">
    <source>
        <dbReference type="Proteomes" id="UP000654123"/>
    </source>
</evidence>
<reference evidence="2" key="2">
    <citation type="submission" date="2020-09" db="EMBL/GenBank/DDBJ databases">
        <authorList>
            <person name="Sun Q."/>
            <person name="Ohkuma M."/>
        </authorList>
    </citation>
    <scope>NUCLEOTIDE SEQUENCE</scope>
    <source>
        <strain evidence="2">JCM 4335</strain>
    </source>
</reference>
<sequence length="147" mass="14087">MYAVVLAPARTMAPMTGGIPSRRRPAGRLLTLLVTAVLAGVLGMHGLGPDGAATPRPETGHGTAAAHSPGVPQASGPCSHTDGGSGHPAHADGTCAAAGTASAYAPPALPGALPGAPSPSAAVAEAMAAAGSGRAPPDLSELQILRI</sequence>
<organism evidence="2 3">
    <name type="scientific">Streptomyces roseolilacinus</name>
    <dbReference type="NCBI Taxonomy" id="66904"/>
    <lineage>
        <taxon>Bacteria</taxon>
        <taxon>Bacillati</taxon>
        <taxon>Actinomycetota</taxon>
        <taxon>Actinomycetes</taxon>
        <taxon>Kitasatosporales</taxon>
        <taxon>Streptomycetaceae</taxon>
        <taxon>Streptomyces</taxon>
    </lineage>
</organism>
<name>A0A918B069_9ACTN</name>
<dbReference type="Pfam" id="PF19650">
    <property type="entry name" value="DUF6153"/>
    <property type="match status" value="1"/>
</dbReference>
<protein>
    <submittedName>
        <fullName evidence="2">Uncharacterized protein</fullName>
    </submittedName>
</protein>
<reference evidence="2" key="1">
    <citation type="journal article" date="2014" name="Int. J. Syst. Evol. Microbiol.">
        <title>Complete genome sequence of Corynebacterium casei LMG S-19264T (=DSM 44701T), isolated from a smear-ripened cheese.</title>
        <authorList>
            <consortium name="US DOE Joint Genome Institute (JGI-PGF)"/>
            <person name="Walter F."/>
            <person name="Albersmeier A."/>
            <person name="Kalinowski J."/>
            <person name="Ruckert C."/>
        </authorList>
    </citation>
    <scope>NUCLEOTIDE SEQUENCE</scope>
    <source>
        <strain evidence="2">JCM 4335</strain>
    </source>
</reference>
<dbReference type="InterPro" id="IPR046151">
    <property type="entry name" value="DUF6153"/>
</dbReference>